<evidence type="ECO:0000313" key="2">
    <source>
        <dbReference type="Proteomes" id="UP001601288"/>
    </source>
</evidence>
<comment type="caution">
    <text evidence="1">The sequence shown here is derived from an EMBL/GenBank/DDBJ whole genome shotgun (WGS) entry which is preliminary data.</text>
</comment>
<dbReference type="RefSeq" id="WP_358278709.1">
    <property type="nucleotide sequence ID" value="NZ_JBEYGJ010000003.1"/>
</dbReference>
<sequence>MSVSFAKLTDCPEPLIAAYVRRGLSDYFARQQYRAARTWAGKLSVEERARLLTLPAIKRSPMTVHVLNEATAEQSNTH</sequence>
<keyword evidence="2" id="KW-1185">Reference proteome</keyword>
<dbReference type="Proteomes" id="UP001601288">
    <property type="component" value="Unassembled WGS sequence"/>
</dbReference>
<dbReference type="EMBL" id="JBIAFP010000008">
    <property type="protein sequence ID" value="MFE9226173.1"/>
    <property type="molecule type" value="Genomic_DNA"/>
</dbReference>
<organism evidence="1 2">
    <name type="scientific">Streptomyces massasporeus</name>
    <dbReference type="NCBI Taxonomy" id="67324"/>
    <lineage>
        <taxon>Bacteria</taxon>
        <taxon>Bacillati</taxon>
        <taxon>Actinomycetota</taxon>
        <taxon>Actinomycetes</taxon>
        <taxon>Kitasatosporales</taxon>
        <taxon>Streptomycetaceae</taxon>
        <taxon>Streptomyces</taxon>
    </lineage>
</organism>
<reference evidence="1 2" key="1">
    <citation type="submission" date="2024-10" db="EMBL/GenBank/DDBJ databases">
        <title>The Natural Products Discovery Center: Release of the First 8490 Sequenced Strains for Exploring Actinobacteria Biosynthetic Diversity.</title>
        <authorList>
            <person name="Kalkreuter E."/>
            <person name="Kautsar S.A."/>
            <person name="Yang D."/>
            <person name="Bader C.D."/>
            <person name="Teijaro C.N."/>
            <person name="Fluegel L."/>
            <person name="Davis C.M."/>
            <person name="Simpson J.R."/>
            <person name="Lauterbach L."/>
            <person name="Steele A.D."/>
            <person name="Gui C."/>
            <person name="Meng S."/>
            <person name="Li G."/>
            <person name="Viehrig K."/>
            <person name="Ye F."/>
            <person name="Su P."/>
            <person name="Kiefer A.F."/>
            <person name="Nichols A."/>
            <person name="Cepeda A.J."/>
            <person name="Yan W."/>
            <person name="Fan B."/>
            <person name="Jiang Y."/>
            <person name="Adhikari A."/>
            <person name="Zheng C.-J."/>
            <person name="Schuster L."/>
            <person name="Cowan T.M."/>
            <person name="Smanski M.J."/>
            <person name="Chevrette M.G."/>
            <person name="De Carvalho L.P.S."/>
            <person name="Shen B."/>
        </authorList>
    </citation>
    <scope>NUCLEOTIDE SEQUENCE [LARGE SCALE GENOMIC DNA]</scope>
    <source>
        <strain evidence="1 2">NPDC007066</strain>
    </source>
</reference>
<evidence type="ECO:0000313" key="1">
    <source>
        <dbReference type="EMBL" id="MFE9226173.1"/>
    </source>
</evidence>
<name>A0ABW6LCK8_9ACTN</name>
<proteinExistence type="predicted"/>
<gene>
    <name evidence="1" type="ORF">ACFYM3_16340</name>
</gene>
<protein>
    <submittedName>
        <fullName evidence="1">Uncharacterized protein</fullName>
    </submittedName>
</protein>
<accession>A0ABW6LCK8</accession>